<dbReference type="OrthoDB" id="18487at2759"/>
<dbReference type="EMBL" id="JAAKFY010000011">
    <property type="protein sequence ID" value="KAF3850117.1"/>
    <property type="molecule type" value="Genomic_DNA"/>
</dbReference>
<proteinExistence type="predicted"/>
<name>A0A7J5YNU7_DISMA</name>
<sequence length="881" mass="94969">MPTPASANSPTTFTILDVDQNAYLFVGGILGTVKKADAVRTNTFTGCMGETFLDGKPIGLWNYRERHGDCKGCVPPAVGCGGDGSAGRGGLRRVGRPTRWNPNVSSVTFKFRTFSSESLLMYLATEDMKDFMSLELSEGKVKVNFDLGSGVGSALSASRHNDGHWKSLTMSRNKKTATVTVVDIDSGAEEKIVTTSQGAATGLNLKEHQRSTLEGCLPLETIGHLKRYAGCLREIEVSRTPYSLLSSSDYTGVTKGCNAELGGLSLAVGTEISLSFSTLADTGTILLAVGGASPVIKQARNSNLLSTKRRRRQSGEPYLSVMLNKGSLEVLMFTGSHSPRRVIRRAEQGALNDGREHSLRIERQPGRSFAVQVDEEAKREAALPNDQPVSLKRVFLGGIPAEVEQTSNRANIPFQGCIWNLMVDAVLSDFSLPVSFENAEIGQCPNIAPPPVPLPLPEEEEPEEEKEVSKPLSPPLTLTPAPGPPAEATPPPAPAATPTAAAAPPTAKTEPSADLKAYQFGLTKNSHMSFAFEDAKVRERLILEFELRTKEESGLVLYMARINHADFVTIQIKDGQVCLGYDLGHGNISGCVPFSINDGNWHKIRVSRVKQRGLLMVDGRYSKQMISPKKADLLDVVGLLYVGGFPTNYTSKRIGPILYSINGCIRNMKMVGGAVSAKPGATGRAEAVIEDFKLDMATPSSSHMVGRCFVATETGTYFEGTGFLKAVSSYRVGLDVSIALEFRTSRTNGVLLGISNQANDGLGLEIVEGKLLFHVDNGAGRIRAEHMPEGEGFCDGQWHSVTAKKLRHRVELVVDEKQSQSESPNARSNTCDTNDPIYVGGYPGCMRNLKITKASKTMEVQFNKALEIKGVQPLSCPAAAA</sequence>
<feature type="domain" description="Laminin G" evidence="3">
    <location>
        <begin position="248"/>
        <end position="444"/>
    </location>
</feature>
<dbReference type="SUPFAM" id="SSF49899">
    <property type="entry name" value="Concanavalin A-like lectins/glucanases"/>
    <property type="match status" value="5"/>
</dbReference>
<dbReference type="PANTHER" id="PTHR15036">
    <property type="entry name" value="PIKACHURIN-LIKE PROTEIN"/>
    <property type="match status" value="1"/>
</dbReference>
<accession>A0A7J5YNU7</accession>
<evidence type="ECO:0000259" key="3">
    <source>
        <dbReference type="PROSITE" id="PS50025"/>
    </source>
</evidence>
<feature type="domain" description="Laminin G" evidence="3">
    <location>
        <begin position="1"/>
        <end position="73"/>
    </location>
</feature>
<dbReference type="PROSITE" id="PS50025">
    <property type="entry name" value="LAM_G_DOMAIN"/>
    <property type="match status" value="5"/>
</dbReference>
<organism evidence="4 5">
    <name type="scientific">Dissostichus mawsoni</name>
    <name type="common">Antarctic cod</name>
    <dbReference type="NCBI Taxonomy" id="36200"/>
    <lineage>
        <taxon>Eukaryota</taxon>
        <taxon>Metazoa</taxon>
        <taxon>Chordata</taxon>
        <taxon>Craniata</taxon>
        <taxon>Vertebrata</taxon>
        <taxon>Euteleostomi</taxon>
        <taxon>Actinopterygii</taxon>
        <taxon>Neopterygii</taxon>
        <taxon>Teleostei</taxon>
        <taxon>Neoteleostei</taxon>
        <taxon>Acanthomorphata</taxon>
        <taxon>Eupercaria</taxon>
        <taxon>Perciformes</taxon>
        <taxon>Notothenioidei</taxon>
        <taxon>Nototheniidae</taxon>
        <taxon>Dissostichus</taxon>
    </lineage>
</organism>
<evidence type="ECO:0000313" key="4">
    <source>
        <dbReference type="EMBL" id="KAF3850117.1"/>
    </source>
</evidence>
<feature type="compositionally biased region" description="Acidic residues" evidence="2">
    <location>
        <begin position="457"/>
        <end position="466"/>
    </location>
</feature>
<evidence type="ECO:0000256" key="2">
    <source>
        <dbReference type="SAM" id="MobiDB-lite"/>
    </source>
</evidence>
<dbReference type="AlphaFoldDB" id="A0A7J5YNU7"/>
<feature type="domain" description="Laminin G" evidence="3">
    <location>
        <begin position="713"/>
        <end position="876"/>
    </location>
</feature>
<dbReference type="PANTHER" id="PTHR15036:SF65">
    <property type="entry name" value="LAMININ SUBUNIT ALPHA-2"/>
    <property type="match status" value="1"/>
</dbReference>
<comment type="caution">
    <text evidence="1">Lacks conserved residue(s) required for the propagation of feature annotation.</text>
</comment>
<dbReference type="Pfam" id="PF02210">
    <property type="entry name" value="Laminin_G_2"/>
    <property type="match status" value="1"/>
</dbReference>
<evidence type="ECO:0000313" key="5">
    <source>
        <dbReference type="Proteomes" id="UP000518266"/>
    </source>
</evidence>
<dbReference type="InterPro" id="IPR013320">
    <property type="entry name" value="ConA-like_dom_sf"/>
</dbReference>
<feature type="region of interest" description="Disordered" evidence="2">
    <location>
        <begin position="441"/>
        <end position="511"/>
    </location>
</feature>
<feature type="compositionally biased region" description="Low complexity" evidence="2">
    <location>
        <begin position="496"/>
        <end position="511"/>
    </location>
</feature>
<feature type="disulfide bond" evidence="1">
    <location>
        <begin position="417"/>
        <end position="444"/>
    </location>
</feature>
<reference evidence="4 5" key="1">
    <citation type="submission" date="2020-03" db="EMBL/GenBank/DDBJ databases">
        <title>Dissostichus mawsoni Genome sequencing and assembly.</title>
        <authorList>
            <person name="Park H."/>
        </authorList>
    </citation>
    <scope>NUCLEOTIDE SEQUENCE [LARGE SCALE GENOMIC DNA]</scope>
    <source>
        <strain evidence="4">DM0001</strain>
        <tissue evidence="4">Muscle</tissue>
    </source>
</reference>
<feature type="compositionally biased region" description="Pro residues" evidence="2">
    <location>
        <begin position="447"/>
        <end position="456"/>
    </location>
</feature>
<evidence type="ECO:0000256" key="1">
    <source>
        <dbReference type="PROSITE-ProRule" id="PRU00122"/>
    </source>
</evidence>
<dbReference type="Proteomes" id="UP000518266">
    <property type="component" value="Unassembled WGS sequence"/>
</dbReference>
<gene>
    <name evidence="4" type="ORF">F7725_019836</name>
</gene>
<keyword evidence="5" id="KW-1185">Reference proteome</keyword>
<feature type="compositionally biased region" description="Pro residues" evidence="2">
    <location>
        <begin position="481"/>
        <end position="495"/>
    </location>
</feature>
<comment type="caution">
    <text evidence="4">The sequence shown here is derived from an EMBL/GenBank/DDBJ whole genome shotgun (WGS) entry which is preliminary data.</text>
</comment>
<dbReference type="Pfam" id="PF00054">
    <property type="entry name" value="Laminin_G_1"/>
    <property type="match status" value="3"/>
</dbReference>
<dbReference type="Gene3D" id="2.60.120.200">
    <property type="match status" value="5"/>
</dbReference>
<feature type="domain" description="Laminin G" evidence="3">
    <location>
        <begin position="81"/>
        <end position="257"/>
    </location>
</feature>
<dbReference type="SMART" id="SM00282">
    <property type="entry name" value="LamG"/>
    <property type="match status" value="4"/>
</dbReference>
<feature type="domain" description="Laminin G" evidence="3">
    <location>
        <begin position="517"/>
        <end position="708"/>
    </location>
</feature>
<protein>
    <recommendedName>
        <fullName evidence="3">Laminin G domain-containing protein</fullName>
    </recommendedName>
</protein>
<dbReference type="CDD" id="cd00110">
    <property type="entry name" value="LamG"/>
    <property type="match status" value="4"/>
</dbReference>
<dbReference type="InterPro" id="IPR001791">
    <property type="entry name" value="Laminin_G"/>
</dbReference>
<keyword evidence="1" id="KW-1015">Disulfide bond</keyword>
<dbReference type="InterPro" id="IPR050372">
    <property type="entry name" value="Neurexin-related_CASP"/>
</dbReference>